<evidence type="ECO:0000313" key="13">
    <source>
        <dbReference type="Proteomes" id="UP000813824"/>
    </source>
</evidence>
<dbReference type="InterPro" id="IPR027417">
    <property type="entry name" value="P-loop_NTPase"/>
</dbReference>
<feature type="compositionally biased region" description="Basic residues" evidence="9">
    <location>
        <begin position="1478"/>
        <end position="1488"/>
    </location>
</feature>
<evidence type="ECO:0000256" key="4">
    <source>
        <dbReference type="ARBA" id="ARBA00022771"/>
    </source>
</evidence>
<feature type="compositionally biased region" description="Polar residues" evidence="9">
    <location>
        <begin position="171"/>
        <end position="183"/>
    </location>
</feature>
<dbReference type="GO" id="GO:0008270">
    <property type="term" value="F:zinc ion binding"/>
    <property type="evidence" value="ECO:0007669"/>
    <property type="project" value="UniProtKB-KW"/>
</dbReference>
<dbReference type="Gene3D" id="3.40.50.300">
    <property type="entry name" value="P-loop containing nucleotide triphosphate hydrolases"/>
    <property type="match status" value="1"/>
</dbReference>
<evidence type="ECO:0000256" key="3">
    <source>
        <dbReference type="ARBA" id="ARBA00022741"/>
    </source>
</evidence>
<name>A0A8K0XNT2_9AGAR</name>
<evidence type="ECO:0000259" key="10">
    <source>
        <dbReference type="PROSITE" id="PS51192"/>
    </source>
</evidence>
<comment type="subcellular location">
    <subcellularLocation>
        <location evidence="1">Nucleus</location>
    </subcellularLocation>
</comment>
<protein>
    <submittedName>
        <fullName evidence="12">SNF2 family N-terminal domain-containing protein</fullName>
    </submittedName>
</protein>
<dbReference type="GO" id="GO:0000785">
    <property type="term" value="C:chromatin"/>
    <property type="evidence" value="ECO:0007669"/>
    <property type="project" value="TreeGrafter"/>
</dbReference>
<keyword evidence="3" id="KW-0547">Nucleotide-binding</keyword>
<evidence type="ECO:0000256" key="1">
    <source>
        <dbReference type="ARBA" id="ARBA00004123"/>
    </source>
</evidence>
<keyword evidence="13" id="KW-1185">Reference proteome</keyword>
<keyword evidence="2" id="KW-0479">Metal-binding</keyword>
<feature type="region of interest" description="Disordered" evidence="9">
    <location>
        <begin position="1749"/>
        <end position="1801"/>
    </location>
</feature>
<proteinExistence type="predicted"/>
<feature type="compositionally biased region" description="Low complexity" evidence="9">
    <location>
        <begin position="1783"/>
        <end position="1793"/>
    </location>
</feature>
<dbReference type="SMART" id="SM00487">
    <property type="entry name" value="DEXDc"/>
    <property type="match status" value="1"/>
</dbReference>
<feature type="domain" description="Helicase ATP-binding" evidence="10">
    <location>
        <begin position="879"/>
        <end position="1055"/>
    </location>
</feature>
<dbReference type="PROSITE" id="PS51194">
    <property type="entry name" value="HELICASE_CTER"/>
    <property type="match status" value="1"/>
</dbReference>
<dbReference type="InterPro" id="IPR014001">
    <property type="entry name" value="Helicase_ATP-bd"/>
</dbReference>
<feature type="compositionally biased region" description="Pro residues" evidence="9">
    <location>
        <begin position="1532"/>
        <end position="1541"/>
    </location>
</feature>
<dbReference type="InterPro" id="IPR001650">
    <property type="entry name" value="Helicase_C-like"/>
</dbReference>
<dbReference type="InterPro" id="IPR000330">
    <property type="entry name" value="SNF2_N"/>
</dbReference>
<accession>A0A8K0XNT2</accession>
<comment type="caution">
    <text evidence="12">The sequence shown here is derived from an EMBL/GenBank/DDBJ whole genome shotgun (WGS) entry which is preliminary data.</text>
</comment>
<dbReference type="EMBL" id="JAEVFJ010000020">
    <property type="protein sequence ID" value="KAH8099377.1"/>
    <property type="molecule type" value="Genomic_DNA"/>
</dbReference>
<feature type="compositionally biased region" description="Polar residues" evidence="9">
    <location>
        <begin position="1767"/>
        <end position="1777"/>
    </location>
</feature>
<dbReference type="Pfam" id="PF00271">
    <property type="entry name" value="Helicase_C"/>
    <property type="match status" value="1"/>
</dbReference>
<feature type="region of interest" description="Disordered" evidence="9">
    <location>
        <begin position="1659"/>
        <end position="1734"/>
    </location>
</feature>
<feature type="region of interest" description="Disordered" evidence="9">
    <location>
        <begin position="1"/>
        <end position="43"/>
    </location>
</feature>
<keyword evidence="8" id="KW-0539">Nucleus</keyword>
<dbReference type="InterPro" id="IPR056616">
    <property type="entry name" value="Chromo_MIT1"/>
</dbReference>
<dbReference type="InterPro" id="IPR001965">
    <property type="entry name" value="Znf_PHD"/>
</dbReference>
<keyword evidence="5" id="KW-0378">Hydrolase</keyword>
<dbReference type="GO" id="GO:0005524">
    <property type="term" value="F:ATP binding"/>
    <property type="evidence" value="ECO:0007669"/>
    <property type="project" value="UniProtKB-KW"/>
</dbReference>
<feature type="compositionally biased region" description="Low complexity" evidence="9">
    <location>
        <begin position="1666"/>
        <end position="1679"/>
    </location>
</feature>
<evidence type="ECO:0000256" key="7">
    <source>
        <dbReference type="ARBA" id="ARBA00022840"/>
    </source>
</evidence>
<dbReference type="GO" id="GO:0042393">
    <property type="term" value="F:histone binding"/>
    <property type="evidence" value="ECO:0007669"/>
    <property type="project" value="TreeGrafter"/>
</dbReference>
<dbReference type="PANTHER" id="PTHR45623:SF17">
    <property type="entry name" value="CHROMODOMAIN-HELICASE-DNA-BINDING PROTEIN 3-RELATED"/>
    <property type="match status" value="1"/>
</dbReference>
<feature type="region of interest" description="Disordered" evidence="9">
    <location>
        <begin position="1444"/>
        <end position="1562"/>
    </location>
</feature>
<evidence type="ECO:0000313" key="12">
    <source>
        <dbReference type="EMBL" id="KAH8099377.1"/>
    </source>
</evidence>
<evidence type="ECO:0000256" key="5">
    <source>
        <dbReference type="ARBA" id="ARBA00022801"/>
    </source>
</evidence>
<feature type="region of interest" description="Disordered" evidence="9">
    <location>
        <begin position="402"/>
        <end position="432"/>
    </location>
</feature>
<evidence type="ECO:0000256" key="8">
    <source>
        <dbReference type="ARBA" id="ARBA00023242"/>
    </source>
</evidence>
<dbReference type="InterPro" id="IPR049730">
    <property type="entry name" value="SNF2/RAD54-like_C"/>
</dbReference>
<dbReference type="GO" id="GO:0016887">
    <property type="term" value="F:ATP hydrolysis activity"/>
    <property type="evidence" value="ECO:0007669"/>
    <property type="project" value="TreeGrafter"/>
</dbReference>
<feature type="compositionally biased region" description="Low complexity" evidence="9">
    <location>
        <begin position="1707"/>
        <end position="1716"/>
    </location>
</feature>
<evidence type="ECO:0000256" key="2">
    <source>
        <dbReference type="ARBA" id="ARBA00022723"/>
    </source>
</evidence>
<feature type="region of interest" description="Disordered" evidence="9">
    <location>
        <begin position="139"/>
        <end position="300"/>
    </location>
</feature>
<dbReference type="SMART" id="SM00490">
    <property type="entry name" value="HELICc"/>
    <property type="match status" value="1"/>
</dbReference>
<dbReference type="PANTHER" id="PTHR45623">
    <property type="entry name" value="CHROMODOMAIN-HELICASE-DNA-BINDING PROTEIN 3-RELATED-RELATED"/>
    <property type="match status" value="1"/>
</dbReference>
<dbReference type="Pfam" id="PF00176">
    <property type="entry name" value="SNF2-rel_dom"/>
    <property type="match status" value="1"/>
</dbReference>
<dbReference type="GO" id="GO:0003682">
    <property type="term" value="F:chromatin binding"/>
    <property type="evidence" value="ECO:0007669"/>
    <property type="project" value="TreeGrafter"/>
</dbReference>
<evidence type="ECO:0000259" key="11">
    <source>
        <dbReference type="PROSITE" id="PS51194"/>
    </source>
</evidence>
<dbReference type="Pfam" id="PF23615">
    <property type="entry name" value="Chromo_MIT1"/>
    <property type="match status" value="1"/>
</dbReference>
<feature type="compositionally biased region" description="Basic and acidic residues" evidence="9">
    <location>
        <begin position="402"/>
        <end position="414"/>
    </location>
</feature>
<reference evidence="12" key="1">
    <citation type="journal article" date="2021" name="New Phytol.">
        <title>Evolutionary innovations through gain and loss of genes in the ectomycorrhizal Boletales.</title>
        <authorList>
            <person name="Wu G."/>
            <person name="Miyauchi S."/>
            <person name="Morin E."/>
            <person name="Kuo A."/>
            <person name="Drula E."/>
            <person name="Varga T."/>
            <person name="Kohler A."/>
            <person name="Feng B."/>
            <person name="Cao Y."/>
            <person name="Lipzen A."/>
            <person name="Daum C."/>
            <person name="Hundley H."/>
            <person name="Pangilinan J."/>
            <person name="Johnson J."/>
            <person name="Barry K."/>
            <person name="LaButti K."/>
            <person name="Ng V."/>
            <person name="Ahrendt S."/>
            <person name="Min B."/>
            <person name="Choi I.G."/>
            <person name="Park H."/>
            <person name="Plett J.M."/>
            <person name="Magnuson J."/>
            <person name="Spatafora J.W."/>
            <person name="Nagy L.G."/>
            <person name="Henrissat B."/>
            <person name="Grigoriev I.V."/>
            <person name="Yang Z.L."/>
            <person name="Xu J."/>
            <person name="Martin F.M."/>
        </authorList>
    </citation>
    <scope>NUCLEOTIDE SEQUENCE</scope>
    <source>
        <strain evidence="12">KKN 215</strain>
    </source>
</reference>
<keyword evidence="7" id="KW-0067">ATP-binding</keyword>
<evidence type="ECO:0000256" key="6">
    <source>
        <dbReference type="ARBA" id="ARBA00022833"/>
    </source>
</evidence>
<dbReference type="Gene3D" id="3.40.50.10810">
    <property type="entry name" value="Tandem AAA-ATPase domain"/>
    <property type="match status" value="1"/>
</dbReference>
<dbReference type="Proteomes" id="UP000813824">
    <property type="component" value="Unassembled WGS sequence"/>
</dbReference>
<dbReference type="SMART" id="SM00249">
    <property type="entry name" value="PHD"/>
    <property type="match status" value="2"/>
</dbReference>
<dbReference type="OrthoDB" id="5857104at2759"/>
<keyword evidence="6" id="KW-0862">Zinc</keyword>
<dbReference type="GO" id="GO:0005634">
    <property type="term" value="C:nucleus"/>
    <property type="evidence" value="ECO:0007669"/>
    <property type="project" value="UniProtKB-SubCell"/>
</dbReference>
<keyword evidence="4" id="KW-0863">Zinc-finger</keyword>
<feature type="domain" description="Helicase C-terminal" evidence="11">
    <location>
        <begin position="1193"/>
        <end position="1345"/>
    </location>
</feature>
<dbReference type="InterPro" id="IPR016197">
    <property type="entry name" value="Chromo-like_dom_sf"/>
</dbReference>
<dbReference type="SUPFAM" id="SSF52540">
    <property type="entry name" value="P-loop containing nucleoside triphosphate hydrolases"/>
    <property type="match status" value="2"/>
</dbReference>
<dbReference type="GO" id="GO:0003677">
    <property type="term" value="F:DNA binding"/>
    <property type="evidence" value="ECO:0007669"/>
    <property type="project" value="TreeGrafter"/>
</dbReference>
<dbReference type="PROSITE" id="PS51192">
    <property type="entry name" value="HELICASE_ATP_BIND_1"/>
    <property type="match status" value="1"/>
</dbReference>
<feature type="region of interest" description="Disordered" evidence="9">
    <location>
        <begin position="716"/>
        <end position="739"/>
    </location>
</feature>
<evidence type="ECO:0000256" key="9">
    <source>
        <dbReference type="SAM" id="MobiDB-lite"/>
    </source>
</evidence>
<dbReference type="GO" id="GO:0140658">
    <property type="term" value="F:ATP-dependent chromatin remodeler activity"/>
    <property type="evidence" value="ECO:0007669"/>
    <property type="project" value="TreeGrafter"/>
</dbReference>
<dbReference type="SUPFAM" id="SSF54160">
    <property type="entry name" value="Chromo domain-like"/>
    <property type="match status" value="1"/>
</dbReference>
<organism evidence="12 13">
    <name type="scientific">Cristinia sonorae</name>
    <dbReference type="NCBI Taxonomy" id="1940300"/>
    <lineage>
        <taxon>Eukaryota</taxon>
        <taxon>Fungi</taxon>
        <taxon>Dikarya</taxon>
        <taxon>Basidiomycota</taxon>
        <taxon>Agaricomycotina</taxon>
        <taxon>Agaricomycetes</taxon>
        <taxon>Agaricomycetidae</taxon>
        <taxon>Agaricales</taxon>
        <taxon>Pleurotineae</taxon>
        <taxon>Stephanosporaceae</taxon>
        <taxon>Cristinia</taxon>
    </lineage>
</organism>
<dbReference type="InterPro" id="IPR038718">
    <property type="entry name" value="SNF2-like_sf"/>
</dbReference>
<sequence>MTEPSSPYRRLIHKSSSVHKSNASSPPESPIPGPSSPLRTRPSIHSTRKMLDVFLDALSDEVKSTYKKFSDDLIPSDDEFAGTPLHSIIGEYQHGPKLVYFVKLSKDSQAFQMPSDRVQSKHPKLVEQYKRRKESGLVDLAEFDPQGPHIHPSSRIQLKLNLKKSAAKSSPVESNGDSDSYTSEKFGESEGELGGYSSPDVSLRRSTRNSGAQRSKPFGSTPPFSPKKTRSKARYVISDDEDEDSVKDEGLRRSTRAKKSQRNNLDGDDYEDSRREKTPPVKKIKKKRNPESRPAYGHIRGVADLDYDSDEETKALRAHRLTCEKCDRQQTSKLLLAAQKGKKRRAKKSDDEEEDDVTRLTALGGWVQCLKCPVSAHWGCLARTQRDEILRAILERERAEWRSKRESRLAREDNATGGTHPNTPEPVKRAGLDPDSVTEFICNSCMKGGFCMGCQEVALEPDASHLSAYAPDNPVAAKPQHPDAPVGDVVMTDAPAKETKEGPSTSTSLKELLYRCSTCKRLAHYSHLPPPDPEDEWDAVSLARWYQSTGWRCADCSSYKYLVDHIIAWRPFPAHVVEPTVPTNEPPNYKLPLPREYLVKWQSRSFRRLQWVPHMWLVATNPSKLKNFLAGARPIELLPEPIAEVTPDSLMIAEAGIGEPADDGTGDVTPPVNSTPLNSHGPVLDADLRIQPAWKTVDRVLDVFFWYPQKHYNRTKQRKGKGKATRDTDALDSDDQAAAEKEYEAVFTRGEQPSTDLMETVEEFERRKGRSIRSKDSEYVVWSFIKWNDLGYDAATWDTPPRPNEASYPLFQRAFDRFVASREVTVPIRSKAEIEASTKRHKTDVPRELIFTTKNQPTLGQASELKLMDFQVTGVNWLCQNWWNLQHCILADEMGLGKTVQIVTFLGVIVNIRAFPALVVVPNSTVTNWVREFERWAPQLRVCSFHGDAKARDVIKEYELWHSKAATKTTGAKYHVLVTTFETITNGKEFGPVFKQTPRWEILVVDEGQRLKNDSSLIFKKLGELNTAHRIILTGTPLNNNIRELFNLMNFLDPEKWKDLEKLTKDYEELTQERVQDLHQKLRPYFLRRVKAEVLQLPPKNEVILPVSMAPLQKEIYRSIISQNAALLKSLSGATNVNSTAVKGSKTNMNNILMELRKCLQHPYLISRDIEPAGLNQIEAHEKLIDASAKLRLLKILLPKLKARGHRVLLFSQFSIALDIVEDFLIGEQFRYLRLDGNTKQADRQKGMDEFNKPDSEVFVYLLTTRAGGVGINLWTADTVIIFDPDFNPHQDLQAIARAHRFGQKKTCLVFKLMVKDSAEERIMQTGKKKLVLDHLIVQKMEDADNKEDVQSILMFGAQTLFQEGENQASRDISYSDHDIDNLIEKTEKEGEQQEEQNKEGSLFSFAKVWAADRDALEELEETDQAQQADSWAQTLQRLADEMAQQREQEATGRGVRRRAAAVFPVQQKLDLEDTPKKDKKQSKKAKGKPTNGDDSDAYTGSVADSDADSISNAPSVVPEDLGSMIVDPVPTAAPAPPPLSPNVNTQNLPRPPPKKQKQKEKLPRCGLCGTAHQDGACFMTESGENLAEFRAILLSHAGDETIEERRAAIAIIDETLYKRGQLHLIKGQPLHLVETPIPMDIRPKPVSTLMMQTPSLHTASLPIGTSSNPTTSSSSTVQPPVPQKPRPINGISSKLKPKPNVIEGVSSSTFGSSLSKPKTKKRRVTEPTGKTGHTFIQEHWALADIKAGVSSSPSAPKPQPRVPSNVVASNGVSAQGSHLKRPSSPTKPSSSLKKMKESTDHRCPVCNGTYHLAKDCPVVRKGGQSLQQEIRRLESTSGQEQTVQTLKALLKKQHMREQLAASGRNGA</sequence>
<gene>
    <name evidence="12" type="ORF">BXZ70DRAFT_943424</name>
</gene>
<dbReference type="CDD" id="cd18793">
    <property type="entry name" value="SF2_C_SNF"/>
    <property type="match status" value="1"/>
</dbReference>